<reference evidence="1" key="1">
    <citation type="journal article" date="2023" name="Insect Mol. Biol.">
        <title>Genome sequencing provides insights into the evolution of gene families encoding plant cell wall-degrading enzymes in longhorned beetles.</title>
        <authorList>
            <person name="Shin N.R."/>
            <person name="Okamura Y."/>
            <person name="Kirsch R."/>
            <person name="Pauchet Y."/>
        </authorList>
    </citation>
    <scope>NUCLEOTIDE SEQUENCE</scope>
    <source>
        <strain evidence="1">MMC_N1</strain>
    </source>
</reference>
<evidence type="ECO:0000313" key="2">
    <source>
        <dbReference type="Proteomes" id="UP001162164"/>
    </source>
</evidence>
<comment type="caution">
    <text evidence="1">The sequence shown here is derived from an EMBL/GenBank/DDBJ whole genome shotgun (WGS) entry which is preliminary data.</text>
</comment>
<proteinExistence type="predicted"/>
<evidence type="ECO:0000313" key="1">
    <source>
        <dbReference type="EMBL" id="KAJ8963789.1"/>
    </source>
</evidence>
<dbReference type="Gene3D" id="3.30.450.20">
    <property type="entry name" value="PAS domain"/>
    <property type="match status" value="1"/>
</dbReference>
<sequence length="65" mass="7283">MYCNFSKTAFIASTYHNLGVCKYGAQAWSFRGDLLGQSLFDILHPKDVAKLKSSFPPLISILEKD</sequence>
<organism evidence="1 2">
    <name type="scientific">Molorchus minor</name>
    <dbReference type="NCBI Taxonomy" id="1323400"/>
    <lineage>
        <taxon>Eukaryota</taxon>
        <taxon>Metazoa</taxon>
        <taxon>Ecdysozoa</taxon>
        <taxon>Arthropoda</taxon>
        <taxon>Hexapoda</taxon>
        <taxon>Insecta</taxon>
        <taxon>Pterygota</taxon>
        <taxon>Neoptera</taxon>
        <taxon>Endopterygota</taxon>
        <taxon>Coleoptera</taxon>
        <taxon>Polyphaga</taxon>
        <taxon>Cucujiformia</taxon>
        <taxon>Chrysomeloidea</taxon>
        <taxon>Cerambycidae</taxon>
        <taxon>Lamiinae</taxon>
        <taxon>Monochamini</taxon>
        <taxon>Molorchus</taxon>
    </lineage>
</organism>
<accession>A0ABQ9ITI3</accession>
<dbReference type="EMBL" id="JAPWTJ010002969">
    <property type="protein sequence ID" value="KAJ8963789.1"/>
    <property type="molecule type" value="Genomic_DNA"/>
</dbReference>
<dbReference type="Proteomes" id="UP001162164">
    <property type="component" value="Unassembled WGS sequence"/>
</dbReference>
<keyword evidence="2" id="KW-1185">Reference proteome</keyword>
<name>A0ABQ9ITI3_9CUCU</name>
<gene>
    <name evidence="1" type="ORF">NQ317_016574</name>
</gene>
<protein>
    <submittedName>
        <fullName evidence="1">Uncharacterized protein</fullName>
    </submittedName>
</protein>